<feature type="compositionally biased region" description="Polar residues" evidence="1">
    <location>
        <begin position="51"/>
        <end position="61"/>
    </location>
</feature>
<feature type="compositionally biased region" description="Acidic residues" evidence="1">
    <location>
        <begin position="1"/>
        <end position="10"/>
    </location>
</feature>
<evidence type="ECO:0000313" key="2">
    <source>
        <dbReference type="EMBL" id="KAH0779449.1"/>
    </source>
</evidence>
<organism evidence="2 3">
    <name type="scientific">Solanum tuberosum</name>
    <name type="common">Potato</name>
    <dbReference type="NCBI Taxonomy" id="4113"/>
    <lineage>
        <taxon>Eukaryota</taxon>
        <taxon>Viridiplantae</taxon>
        <taxon>Streptophyta</taxon>
        <taxon>Embryophyta</taxon>
        <taxon>Tracheophyta</taxon>
        <taxon>Spermatophyta</taxon>
        <taxon>Magnoliopsida</taxon>
        <taxon>eudicotyledons</taxon>
        <taxon>Gunneridae</taxon>
        <taxon>Pentapetalae</taxon>
        <taxon>asterids</taxon>
        <taxon>lamiids</taxon>
        <taxon>Solanales</taxon>
        <taxon>Solanaceae</taxon>
        <taxon>Solanoideae</taxon>
        <taxon>Solaneae</taxon>
        <taxon>Solanum</taxon>
    </lineage>
</organism>
<name>A0ABQ7WFE4_SOLTU</name>
<reference evidence="2 3" key="1">
    <citation type="journal article" date="2021" name="bioRxiv">
        <title>Chromosome-scale and haplotype-resolved genome assembly of a tetraploid potato cultivar.</title>
        <authorList>
            <person name="Sun H."/>
            <person name="Jiao W.-B."/>
            <person name="Krause K."/>
            <person name="Campoy J.A."/>
            <person name="Goel M."/>
            <person name="Folz-Donahue K."/>
            <person name="Kukat C."/>
            <person name="Huettel B."/>
            <person name="Schneeberger K."/>
        </authorList>
    </citation>
    <scope>NUCLEOTIDE SEQUENCE [LARGE SCALE GENOMIC DNA]</scope>
    <source>
        <strain evidence="2">SolTubOtavaFocal</strain>
        <tissue evidence="2">Leaves</tissue>
    </source>
</reference>
<gene>
    <name evidence="2" type="ORF">KY290_005876</name>
</gene>
<protein>
    <submittedName>
        <fullName evidence="2">Uncharacterized protein</fullName>
    </submittedName>
</protein>
<evidence type="ECO:0000313" key="3">
    <source>
        <dbReference type="Proteomes" id="UP000826656"/>
    </source>
</evidence>
<comment type="caution">
    <text evidence="2">The sequence shown here is derived from an EMBL/GenBank/DDBJ whole genome shotgun (WGS) entry which is preliminary data.</text>
</comment>
<keyword evidence="3" id="KW-1185">Reference proteome</keyword>
<feature type="region of interest" description="Disordered" evidence="1">
    <location>
        <begin position="1"/>
        <end position="61"/>
    </location>
</feature>
<proteinExistence type="predicted"/>
<sequence length="61" mass="6492">MPLGITEEEEKGSTPASSLSGSSMELPTSPISATHEESSDGIVPLRRSTRLRTPNPKSLKL</sequence>
<dbReference type="Proteomes" id="UP000826656">
    <property type="component" value="Unassembled WGS sequence"/>
</dbReference>
<dbReference type="EMBL" id="JAIVGD010000002">
    <property type="protein sequence ID" value="KAH0779449.1"/>
    <property type="molecule type" value="Genomic_DNA"/>
</dbReference>
<accession>A0ABQ7WFE4</accession>
<feature type="compositionally biased region" description="Low complexity" evidence="1">
    <location>
        <begin position="13"/>
        <end position="23"/>
    </location>
</feature>
<evidence type="ECO:0000256" key="1">
    <source>
        <dbReference type="SAM" id="MobiDB-lite"/>
    </source>
</evidence>